<dbReference type="Gene3D" id="6.10.10.10">
    <property type="entry name" value="Flagellar export chaperone, C-terminal domain"/>
    <property type="match status" value="1"/>
</dbReference>
<gene>
    <name evidence="2" type="ORF">PAECIP111893_00063</name>
</gene>
<keyword evidence="3" id="KW-1185">Reference proteome</keyword>
<evidence type="ECO:0000259" key="1">
    <source>
        <dbReference type="Pfam" id="PF00700"/>
    </source>
</evidence>
<sequence length="36" mass="3905">MYISSNIMAINLETEVGQAMLAQANTLPQNILKLLG</sequence>
<reference evidence="2" key="1">
    <citation type="submission" date="2022-01" db="EMBL/GenBank/DDBJ databases">
        <authorList>
            <person name="Criscuolo A."/>
        </authorList>
    </citation>
    <scope>NUCLEOTIDE SEQUENCE</scope>
    <source>
        <strain evidence="2">CIP111893</strain>
    </source>
</reference>
<dbReference type="InterPro" id="IPR046358">
    <property type="entry name" value="Flagellin_C"/>
</dbReference>
<dbReference type="RefSeq" id="WP_371877605.1">
    <property type="nucleotide sequence ID" value="NZ_CAKMMF010000001.1"/>
</dbReference>
<evidence type="ECO:0000313" key="3">
    <source>
        <dbReference type="Proteomes" id="UP000838686"/>
    </source>
</evidence>
<evidence type="ECO:0000313" key="2">
    <source>
        <dbReference type="EMBL" id="CAH1189979.1"/>
    </source>
</evidence>
<dbReference type="Pfam" id="PF00700">
    <property type="entry name" value="Flagellin_C"/>
    <property type="match status" value="1"/>
</dbReference>
<dbReference type="InterPro" id="IPR042187">
    <property type="entry name" value="Flagellin_C_sub2"/>
</dbReference>
<protein>
    <recommendedName>
        <fullName evidence="1">Flagellin C-terminal domain-containing protein</fullName>
    </recommendedName>
</protein>
<proteinExistence type="predicted"/>
<name>A0ABM9BLM0_9BACL</name>
<feature type="domain" description="Flagellin C-terminal" evidence="1">
    <location>
        <begin position="4"/>
        <end position="35"/>
    </location>
</feature>
<dbReference type="EMBL" id="CAKMMF010000001">
    <property type="protein sequence ID" value="CAH1189979.1"/>
    <property type="molecule type" value="Genomic_DNA"/>
</dbReference>
<dbReference type="Proteomes" id="UP000838686">
    <property type="component" value="Unassembled WGS sequence"/>
</dbReference>
<accession>A0ABM9BLM0</accession>
<comment type="caution">
    <text evidence="2">The sequence shown here is derived from an EMBL/GenBank/DDBJ whole genome shotgun (WGS) entry which is preliminary data.</text>
</comment>
<organism evidence="2 3">
    <name type="scientific">Paenibacillus plantiphilus</name>
    <dbReference type="NCBI Taxonomy" id="2905650"/>
    <lineage>
        <taxon>Bacteria</taxon>
        <taxon>Bacillati</taxon>
        <taxon>Bacillota</taxon>
        <taxon>Bacilli</taxon>
        <taxon>Bacillales</taxon>
        <taxon>Paenibacillaceae</taxon>
        <taxon>Paenibacillus</taxon>
    </lineage>
</organism>